<evidence type="ECO:0000256" key="1">
    <source>
        <dbReference type="SAM" id="SignalP"/>
    </source>
</evidence>
<evidence type="ECO:0000313" key="3">
    <source>
        <dbReference type="Proteomes" id="UP000215596"/>
    </source>
</evidence>
<dbReference type="RefSeq" id="WP_095266700.1">
    <property type="nucleotide sequence ID" value="NZ_NPBY01000059.1"/>
</dbReference>
<organism evidence="2 3">
    <name type="scientific">Paenibacillus campinasensis</name>
    <dbReference type="NCBI Taxonomy" id="66347"/>
    <lineage>
        <taxon>Bacteria</taxon>
        <taxon>Bacillati</taxon>
        <taxon>Bacillota</taxon>
        <taxon>Bacilli</taxon>
        <taxon>Bacillales</taxon>
        <taxon>Paenibacillaceae</taxon>
        <taxon>Paenibacillus</taxon>
    </lineage>
</organism>
<name>A0A268ELW7_9BACL</name>
<dbReference type="AlphaFoldDB" id="A0A268ELW7"/>
<feature type="signal peptide" evidence="1">
    <location>
        <begin position="1"/>
        <end position="27"/>
    </location>
</feature>
<protein>
    <recommendedName>
        <fullName evidence="4">Lipoprotein</fullName>
    </recommendedName>
</protein>
<gene>
    <name evidence="2" type="ORF">CHH67_18535</name>
</gene>
<dbReference type="OrthoDB" id="2623186at2"/>
<dbReference type="SUPFAM" id="SSF69318">
    <property type="entry name" value="Integrin alpha N-terminal domain"/>
    <property type="match status" value="1"/>
</dbReference>
<reference evidence="2 3" key="1">
    <citation type="submission" date="2017-07" db="EMBL/GenBank/DDBJ databases">
        <title>Isolation and whole genome analysis of endospore-forming bacteria from heroin.</title>
        <authorList>
            <person name="Kalinowski J."/>
            <person name="Ahrens B."/>
            <person name="Al-Dilaimi A."/>
            <person name="Winkler A."/>
            <person name="Wibberg D."/>
            <person name="Schleenbecker U."/>
            <person name="Ruckert C."/>
            <person name="Wolfel R."/>
            <person name="Grass G."/>
        </authorList>
    </citation>
    <scope>NUCLEOTIDE SEQUENCE [LARGE SCALE GENOMIC DNA]</scope>
    <source>
        <strain evidence="2 3">7537-G1</strain>
    </source>
</reference>
<proteinExistence type="predicted"/>
<dbReference type="InterPro" id="IPR028994">
    <property type="entry name" value="Integrin_alpha_N"/>
</dbReference>
<dbReference type="PROSITE" id="PS51257">
    <property type="entry name" value="PROKAR_LIPOPROTEIN"/>
    <property type="match status" value="1"/>
</dbReference>
<sequence>MRTKAKLRSLLITATCLVVGLLFTACGSDKQATSSSLKEFVVPMAGEENESGIVEEDEKAGSEQETDHVMADRTVGYAFPESIELQFKPVELTALVNSKIGEGWVKTRTVPFGSINGDPVVLDVYKVPEDDLCGFDYERVVLLTHKNENYRYPDCFSSSIEHETPEQQQALFRLDYKQKEQGVQSIVHGAVELAANGPGRMAYYYYDAIQGEWFGFEDWGYPRVSDLDGDGVEELINQFPGLHMSWPDVTIYRWSDQGLSYSASIKNTLRMPNVSFSSATLDEQTNHIKVTAVMSLEQEAYEAANYFYERGKLQRQPK</sequence>
<feature type="chain" id="PRO_5032869073" description="Lipoprotein" evidence="1">
    <location>
        <begin position="28"/>
        <end position="318"/>
    </location>
</feature>
<keyword evidence="1" id="KW-0732">Signal</keyword>
<evidence type="ECO:0008006" key="4">
    <source>
        <dbReference type="Google" id="ProtNLM"/>
    </source>
</evidence>
<comment type="caution">
    <text evidence="2">The sequence shown here is derived from an EMBL/GenBank/DDBJ whole genome shotgun (WGS) entry which is preliminary data.</text>
</comment>
<evidence type="ECO:0000313" key="2">
    <source>
        <dbReference type="EMBL" id="PAD74104.1"/>
    </source>
</evidence>
<accession>A0A268ELW7</accession>
<dbReference type="EMBL" id="NPBY01000059">
    <property type="protein sequence ID" value="PAD74104.1"/>
    <property type="molecule type" value="Genomic_DNA"/>
</dbReference>
<dbReference type="Proteomes" id="UP000215596">
    <property type="component" value="Unassembled WGS sequence"/>
</dbReference>